<evidence type="ECO:0000256" key="2">
    <source>
        <dbReference type="SAM" id="MobiDB-lite"/>
    </source>
</evidence>
<keyword evidence="1" id="KW-0175">Coiled coil</keyword>
<keyword evidence="4" id="KW-1185">Reference proteome</keyword>
<dbReference type="PANTHER" id="PTHR15154">
    <property type="entry name" value="HAMARTIN"/>
    <property type="match status" value="1"/>
</dbReference>
<protein>
    <submittedName>
        <fullName evidence="3">Hamartin protein-domain-containing protein</fullName>
    </submittedName>
</protein>
<dbReference type="GO" id="GO:0033596">
    <property type="term" value="C:TSC1-TSC2 complex"/>
    <property type="evidence" value="ECO:0007669"/>
    <property type="project" value="TreeGrafter"/>
</dbReference>
<feature type="compositionally biased region" description="Polar residues" evidence="2">
    <location>
        <begin position="984"/>
        <end position="1003"/>
    </location>
</feature>
<dbReference type="InterPro" id="IPR007483">
    <property type="entry name" value="Hamartin"/>
</dbReference>
<sequence length="1032" mass="117184">MATGSMRETVKALNSTFSAPAVPYPLPDDLCATIEAFLERYNDIEEHDSQRFHEDLLALYMRHVVGNPEKHGPFLSALRLVRPALTGEARLNEWWGLVLKPTIDATGHKRRQIEDAREFLQSILLFDGDEDKDGYHSRLSYSFSKKILDTYLARARTPSSLEHLLSPEDEFVSHELESILVAFGQRKPKALLLLLDEIFVQKEYRIQALNLLSAFVRLQPPHLHLVLETFLIQHLEKCLLIDTSATIMELALMILIMLLPHITAALNSDHHISKLFLIYSRILCWDKIGNSEPTSDTEDQRGGSVDESSEEENESDQPWEKAHHSLDLPDHSSGCLLHYFTFLYGLFPLNFMSFVRKPRKFLKSQNFPGADDFDLDQDLIYRRTEPYRRVHLLHPNMFTTTLEDELTENQWLKSDPADVVTECMDLCVAVSTTLDDPGPPPTTKLPDLPALPVKEAQPGTFLDEDATTVNDSNGSWRNTQSTIFASSTHNLSEVPDTLEVPSKAKSVKSAKSASPLLKPRDVMDSPTLPPAKQKNHFLGTSLFGPQRLATSLPRLDSFAQALTTGSNSPTHSEFQNQSMASLQREIMLLRNDLNFERYLKLQHLTHIGQLQRKHIKEATAEAETQNLINTNKTLKAKLAKANELYAQLKRETLTSRSQSKKWEGELSSKVRSYREDHKVWQNDEDSLRFELKKTQADCGHLKKMVEKAEAEQLKAQQRSRALEFELEDYGNLRRELESAQEQVLTCQDQSKELAALIKDRNELRNEVEVANMRLNSREMERERSLKAYERRIMDLESRLQAPDRNLGKPGQLPSSVQQMLDSALAANNAKLQQMKKTHYRLLEEYTELQMKYHDLEGERKADFGRLRAQEKMGYPITEKDALSRNFSARQSDAYSQYLPPLSSDAPVGDYDYYHEDYNSPASVNSGSATASPARPVRLESLSTSAQMSQKPQKPHRDLVNNGFGQDFSASYDASLNAHFQNSNAAETVHSSGKSAYSVDTNSSRGDKEKKDKGVSNSEMRIYGRGKHHGQAR</sequence>
<proteinExistence type="predicted"/>
<feature type="compositionally biased region" description="Basic residues" evidence="2">
    <location>
        <begin position="1023"/>
        <end position="1032"/>
    </location>
</feature>
<evidence type="ECO:0000313" key="4">
    <source>
        <dbReference type="Proteomes" id="UP000481861"/>
    </source>
</evidence>
<evidence type="ECO:0000256" key="1">
    <source>
        <dbReference type="SAM" id="Coils"/>
    </source>
</evidence>
<feature type="region of interest" description="Disordered" evidence="2">
    <location>
        <begin position="292"/>
        <end position="323"/>
    </location>
</feature>
<accession>A0A7C8I8M0</accession>
<feature type="coiled-coil region" evidence="1">
    <location>
        <begin position="624"/>
        <end position="651"/>
    </location>
</feature>
<organism evidence="3 4">
    <name type="scientific">Massariosphaeria phaeospora</name>
    <dbReference type="NCBI Taxonomy" id="100035"/>
    <lineage>
        <taxon>Eukaryota</taxon>
        <taxon>Fungi</taxon>
        <taxon>Dikarya</taxon>
        <taxon>Ascomycota</taxon>
        <taxon>Pezizomycotina</taxon>
        <taxon>Dothideomycetes</taxon>
        <taxon>Pleosporomycetidae</taxon>
        <taxon>Pleosporales</taxon>
        <taxon>Pleosporales incertae sedis</taxon>
        <taxon>Massariosphaeria</taxon>
    </lineage>
</organism>
<feature type="compositionally biased region" description="Acidic residues" evidence="2">
    <location>
        <begin position="307"/>
        <end position="317"/>
    </location>
</feature>
<feature type="compositionally biased region" description="Polar residues" evidence="2">
    <location>
        <begin position="940"/>
        <end position="951"/>
    </location>
</feature>
<feature type="compositionally biased region" description="Low complexity" evidence="2">
    <location>
        <begin position="500"/>
        <end position="517"/>
    </location>
</feature>
<dbReference type="Proteomes" id="UP000481861">
    <property type="component" value="Unassembled WGS sequence"/>
</dbReference>
<comment type="caution">
    <text evidence="3">The sequence shown here is derived from an EMBL/GenBank/DDBJ whole genome shotgun (WGS) entry which is preliminary data.</text>
</comment>
<reference evidence="3 4" key="1">
    <citation type="submission" date="2020-01" db="EMBL/GenBank/DDBJ databases">
        <authorList>
            <consortium name="DOE Joint Genome Institute"/>
            <person name="Haridas S."/>
            <person name="Albert R."/>
            <person name="Binder M."/>
            <person name="Bloem J."/>
            <person name="Labutti K."/>
            <person name="Salamov A."/>
            <person name="Andreopoulos B."/>
            <person name="Baker S.E."/>
            <person name="Barry K."/>
            <person name="Bills G."/>
            <person name="Bluhm B.H."/>
            <person name="Cannon C."/>
            <person name="Castanera R."/>
            <person name="Culley D.E."/>
            <person name="Daum C."/>
            <person name="Ezra D."/>
            <person name="Gonzalez J.B."/>
            <person name="Henrissat B."/>
            <person name="Kuo A."/>
            <person name="Liang C."/>
            <person name="Lipzen A."/>
            <person name="Lutzoni F."/>
            <person name="Magnuson J."/>
            <person name="Mondo S."/>
            <person name="Nolan M."/>
            <person name="Ohm R."/>
            <person name="Pangilinan J."/>
            <person name="Park H.-J.H."/>
            <person name="Ramirez L."/>
            <person name="Alfaro M."/>
            <person name="Sun H."/>
            <person name="Tritt A."/>
            <person name="Yoshinaga Y."/>
            <person name="Zwiers L.-H.L."/>
            <person name="Turgeon B.G."/>
            <person name="Goodwin S.B."/>
            <person name="Spatafora J.W."/>
            <person name="Crous P.W."/>
            <person name="Grigoriev I.V."/>
        </authorList>
    </citation>
    <scope>NUCLEOTIDE SEQUENCE [LARGE SCALE GENOMIC DNA]</scope>
    <source>
        <strain evidence="3 4">CBS 611.86</strain>
    </source>
</reference>
<feature type="region of interest" description="Disordered" evidence="2">
    <location>
        <begin position="495"/>
        <end position="538"/>
    </location>
</feature>
<dbReference type="OrthoDB" id="6022054at2759"/>
<dbReference type="GO" id="GO:0032007">
    <property type="term" value="P:negative regulation of TOR signaling"/>
    <property type="evidence" value="ECO:0007669"/>
    <property type="project" value="TreeGrafter"/>
</dbReference>
<feature type="region of interest" description="Disordered" evidence="2">
    <location>
        <begin position="984"/>
        <end position="1032"/>
    </location>
</feature>
<dbReference type="GO" id="GO:0051726">
    <property type="term" value="P:regulation of cell cycle"/>
    <property type="evidence" value="ECO:0007669"/>
    <property type="project" value="TreeGrafter"/>
</dbReference>
<gene>
    <name evidence="3" type="ORF">BDV95DRAFT_342210</name>
</gene>
<feature type="compositionally biased region" description="Basic and acidic residues" evidence="2">
    <location>
        <begin position="1004"/>
        <end position="1013"/>
    </location>
</feature>
<name>A0A7C8I8M0_9PLEO</name>
<dbReference type="Pfam" id="PF04388">
    <property type="entry name" value="Hamartin"/>
    <property type="match status" value="1"/>
</dbReference>
<feature type="coiled-coil region" evidence="1">
    <location>
        <begin position="691"/>
        <end position="798"/>
    </location>
</feature>
<dbReference type="EMBL" id="JAADJZ010000007">
    <property type="protein sequence ID" value="KAF2873409.1"/>
    <property type="molecule type" value="Genomic_DNA"/>
</dbReference>
<evidence type="ECO:0000313" key="3">
    <source>
        <dbReference type="EMBL" id="KAF2873409.1"/>
    </source>
</evidence>
<feature type="region of interest" description="Disordered" evidence="2">
    <location>
        <begin position="940"/>
        <end position="963"/>
    </location>
</feature>
<feature type="region of interest" description="Disordered" evidence="2">
    <location>
        <begin position="432"/>
        <end position="451"/>
    </location>
</feature>
<dbReference type="AlphaFoldDB" id="A0A7C8I8M0"/>
<dbReference type="PANTHER" id="PTHR15154:SF2">
    <property type="entry name" value="HAMARTIN"/>
    <property type="match status" value="1"/>
</dbReference>